<protein>
    <recommendedName>
        <fullName evidence="4">Glycosyltransferase RgtA/B/C/D-like domain-containing protein</fullName>
    </recommendedName>
</protein>
<feature type="transmembrane region" description="Helical" evidence="1">
    <location>
        <begin position="390"/>
        <end position="409"/>
    </location>
</feature>
<keyword evidence="3" id="KW-1185">Reference proteome</keyword>
<gene>
    <name evidence="2" type="ORF">FHS12_002252</name>
</gene>
<evidence type="ECO:0008006" key="4">
    <source>
        <dbReference type="Google" id="ProtNLM"/>
    </source>
</evidence>
<feature type="transmembrane region" description="Helical" evidence="1">
    <location>
        <begin position="349"/>
        <end position="369"/>
    </location>
</feature>
<evidence type="ECO:0000313" key="2">
    <source>
        <dbReference type="EMBL" id="MBB3089306.1"/>
    </source>
</evidence>
<dbReference type="RefSeq" id="WP_183545221.1">
    <property type="nucleotide sequence ID" value="NZ_BMQT01000002.1"/>
</dbReference>
<keyword evidence="1" id="KW-0472">Membrane</keyword>
<evidence type="ECO:0000256" key="1">
    <source>
        <dbReference type="SAM" id="Phobius"/>
    </source>
</evidence>
<feature type="transmembrane region" description="Helical" evidence="1">
    <location>
        <begin position="168"/>
        <end position="184"/>
    </location>
</feature>
<name>A0A7W5F8P9_9ACTN</name>
<dbReference type="EMBL" id="JACHXG010000004">
    <property type="protein sequence ID" value="MBB3089306.1"/>
    <property type="molecule type" value="Genomic_DNA"/>
</dbReference>
<evidence type="ECO:0000313" key="3">
    <source>
        <dbReference type="Proteomes" id="UP000577707"/>
    </source>
</evidence>
<feature type="transmembrane region" description="Helical" evidence="1">
    <location>
        <begin position="221"/>
        <end position="239"/>
    </location>
</feature>
<organism evidence="2 3">
    <name type="scientific">Nocardioides albus</name>
    <dbReference type="NCBI Taxonomy" id="1841"/>
    <lineage>
        <taxon>Bacteria</taxon>
        <taxon>Bacillati</taxon>
        <taxon>Actinomycetota</taxon>
        <taxon>Actinomycetes</taxon>
        <taxon>Propionibacteriales</taxon>
        <taxon>Nocardioidaceae</taxon>
        <taxon>Nocardioides</taxon>
    </lineage>
</organism>
<dbReference type="AlphaFoldDB" id="A0A7W5F8P9"/>
<proteinExistence type="predicted"/>
<sequence length="608" mass="65881">MEIPQPVSERRPRLVLITALAMIAAQLGFRAWAVFGSWFSFDDFVFMSQVQTDGIGADSLLNSYGGHLMPAGLFLTWLNHEVAGLDFDLTAVELVSGIALADLGALAFLVSAFGRRAGILPPLAIYLFTVLTLPASIWWAVGVNQTPLLVAIFWGGWTHLRYLRTRRLRWAVATMVITVVALAFQEKSLFVFWLYAFLPVAYFASGDVINRVKQVIRRYPTGVVLYGLVATGYLALYLSKGMTFSPTPTDDQPLYEVAKGMAGVSFTSGILGGPFTWDSEAEFWLAAPGPVPALAAGIVLVTTLWHICQVRTGSARALLLVAVPLAADIALVTTGRAVLGPYLALEYRYITELSAFAAIALALAVLPLRGADQVVSPARPSAFLDQPQRVLAATLAVVVLGTYSSYGYVRHWQEATNDEPRTYIEGVAATLEEANRSGEHLYVVDSQVPMFVMWAYNYPTNTVSHVFRDLVGETTFPSIRTDSIETFSEKGELGPLVIDAVRRQAPSTSTTCPYPAEDGSITVPLDGPVLGTGWWTRVSYRASADGPVTVTAGDEVYTWKVEEGLHSLFFVAGAERFDSIVLSGLSDDSAVCVIEAELGSPTVVEPPS</sequence>
<feature type="transmembrane region" description="Helical" evidence="1">
    <location>
        <begin position="94"/>
        <end position="114"/>
    </location>
</feature>
<feature type="transmembrane region" description="Helical" evidence="1">
    <location>
        <begin position="283"/>
        <end position="305"/>
    </location>
</feature>
<accession>A0A7W5F8P9</accession>
<feature type="transmembrane region" description="Helical" evidence="1">
    <location>
        <begin position="190"/>
        <end position="209"/>
    </location>
</feature>
<feature type="transmembrane region" description="Helical" evidence="1">
    <location>
        <begin position="317"/>
        <end position="337"/>
    </location>
</feature>
<feature type="transmembrane region" description="Helical" evidence="1">
    <location>
        <begin position="147"/>
        <end position="163"/>
    </location>
</feature>
<comment type="caution">
    <text evidence="2">The sequence shown here is derived from an EMBL/GenBank/DDBJ whole genome shotgun (WGS) entry which is preliminary data.</text>
</comment>
<feature type="transmembrane region" description="Helical" evidence="1">
    <location>
        <begin position="123"/>
        <end position="141"/>
    </location>
</feature>
<keyword evidence="1" id="KW-0812">Transmembrane</keyword>
<reference evidence="2 3" key="1">
    <citation type="submission" date="2020-08" db="EMBL/GenBank/DDBJ databases">
        <title>Genomic Encyclopedia of Type Strains, Phase III (KMG-III): the genomes of soil and plant-associated and newly described type strains.</title>
        <authorList>
            <person name="Whitman W."/>
        </authorList>
    </citation>
    <scope>NUCLEOTIDE SEQUENCE [LARGE SCALE GENOMIC DNA]</scope>
    <source>
        <strain evidence="2 3">CECT 3302</strain>
    </source>
</reference>
<keyword evidence="1" id="KW-1133">Transmembrane helix</keyword>
<dbReference type="Proteomes" id="UP000577707">
    <property type="component" value="Unassembled WGS sequence"/>
</dbReference>